<accession>A0A1J1I6R7</accession>
<reference evidence="2 3" key="1">
    <citation type="submission" date="2015-04" db="EMBL/GenBank/DDBJ databases">
        <authorList>
            <person name="Syromyatnikov M.Y."/>
            <person name="Popov V.N."/>
        </authorList>
    </citation>
    <scope>NUCLEOTIDE SEQUENCE [LARGE SCALE GENOMIC DNA]</scope>
</reference>
<keyword evidence="3" id="KW-1185">Reference proteome</keyword>
<sequence length="438" mass="51638">MMVNCQSTKIEFYKARSHSAHNFDVALEFNIEQRRLYSFKIPFQTDKDISLIEWELIMRKINEFAAKRYEGLSTSSSSSCFRTGSLEILLKIIPKNKSFIRFDKLPFEYLLSWMIKVVIKRIRRKKSKLKKIQKESNLDSDVNDDSSISIDNNLNQPVILSNSSQEKELSTVNIEENEDEEEIFIQNPKDEMENNILGFDIEQLAKKSKTVHFSEDTSFTDMSFTDNHSPKTIRRSPRNKKESTRPNKKLKTDPSQRLMFAYVESPKEKVPTKSKPSTSNTLDFNDEEFEEVQKFIEKSQQREHENNLKKIELKDLEMLDCNEFSTEQLKLAVKKFKPQLEKLYNMSRSERKNLNYNPVLITTSNVLSENQMMTVIRELEKLANMEGLETIDEILTDLVLPEFIINIFKEKFDYTRSKALERLKLQDDHRFFYEEVSL</sequence>
<dbReference type="EMBL" id="CVRI01000041">
    <property type="protein sequence ID" value="CRK95434.1"/>
    <property type="molecule type" value="Genomic_DNA"/>
</dbReference>
<dbReference type="Proteomes" id="UP000183832">
    <property type="component" value="Unassembled WGS sequence"/>
</dbReference>
<organism evidence="2 3">
    <name type="scientific">Clunio marinus</name>
    <dbReference type="NCBI Taxonomy" id="568069"/>
    <lineage>
        <taxon>Eukaryota</taxon>
        <taxon>Metazoa</taxon>
        <taxon>Ecdysozoa</taxon>
        <taxon>Arthropoda</taxon>
        <taxon>Hexapoda</taxon>
        <taxon>Insecta</taxon>
        <taxon>Pterygota</taxon>
        <taxon>Neoptera</taxon>
        <taxon>Endopterygota</taxon>
        <taxon>Diptera</taxon>
        <taxon>Nematocera</taxon>
        <taxon>Chironomoidea</taxon>
        <taxon>Chironomidae</taxon>
        <taxon>Clunio</taxon>
    </lineage>
</organism>
<evidence type="ECO:0000256" key="1">
    <source>
        <dbReference type="SAM" id="MobiDB-lite"/>
    </source>
</evidence>
<dbReference type="OrthoDB" id="8008330at2759"/>
<feature type="region of interest" description="Disordered" evidence="1">
    <location>
        <begin position="219"/>
        <end position="255"/>
    </location>
</feature>
<dbReference type="AlphaFoldDB" id="A0A1J1I6R7"/>
<gene>
    <name evidence="2" type="ORF">CLUMA_CG008682</name>
</gene>
<proteinExistence type="predicted"/>
<evidence type="ECO:0000313" key="3">
    <source>
        <dbReference type="Proteomes" id="UP000183832"/>
    </source>
</evidence>
<protein>
    <submittedName>
        <fullName evidence="2">CLUMA_CG008682, isoform A</fullName>
    </submittedName>
</protein>
<evidence type="ECO:0000313" key="2">
    <source>
        <dbReference type="EMBL" id="CRK95434.1"/>
    </source>
</evidence>
<feature type="compositionally biased region" description="Basic and acidic residues" evidence="1">
    <location>
        <begin position="239"/>
        <end position="254"/>
    </location>
</feature>
<name>A0A1J1I6R7_9DIPT</name>